<comment type="subcellular location">
    <subcellularLocation>
        <location evidence="1">Cell envelope</location>
    </subcellularLocation>
</comment>
<dbReference type="Gene3D" id="3.40.190.10">
    <property type="entry name" value="Periplasmic binding protein-like II"/>
    <property type="match status" value="1"/>
</dbReference>
<evidence type="ECO:0000256" key="5">
    <source>
        <dbReference type="SAM" id="MobiDB-lite"/>
    </source>
</evidence>
<reference evidence="7 8" key="1">
    <citation type="submission" date="2018-09" db="EMBL/GenBank/DDBJ databases">
        <title>Paenibacillus aracenensis nov. sp. isolated from a cave in southern Spain.</title>
        <authorList>
            <person name="Jurado V."/>
            <person name="Gutierrez-Patricio S."/>
            <person name="Gonzalez-Pimentel J.L."/>
            <person name="Miller A.Z."/>
            <person name="Laiz L."/>
            <person name="Saiz-Jimenez C."/>
        </authorList>
    </citation>
    <scope>NUCLEOTIDE SEQUENCE [LARGE SCALE GENOMIC DNA]</scope>
    <source>
        <strain evidence="7 8">DSM 22867</strain>
    </source>
</reference>
<keyword evidence="4 6" id="KW-0732">Signal</keyword>
<feature type="chain" id="PRO_5017325181" evidence="6">
    <location>
        <begin position="23"/>
        <end position="456"/>
    </location>
</feature>
<evidence type="ECO:0000313" key="8">
    <source>
        <dbReference type="Proteomes" id="UP000266482"/>
    </source>
</evidence>
<dbReference type="AlphaFoldDB" id="A0A3A1VIT8"/>
<evidence type="ECO:0000256" key="3">
    <source>
        <dbReference type="ARBA" id="ARBA00022448"/>
    </source>
</evidence>
<evidence type="ECO:0000313" key="7">
    <source>
        <dbReference type="EMBL" id="RIX59632.1"/>
    </source>
</evidence>
<sequence length="456" mass="50377">MKKRAMAPVMILLLMLAMLASACGSSESNNGSGDPVNADKNNASENGKEQEKEQITLKFMGWEVSPLETESVKKGLERFMQENPHIKVEYTTIPGGTQYVAKMQALELGGEAPDVYFLQSDYYRDFAEAGRLLDITDKVNAEGLAADLIDSAVELSTVDGKYFGIESCIVAPVMFYNKDLFDKAGVPYPPSSPDQAWTWEQFVEVAKQMTVKNGDNVEQYGVYGLENYYMTIAAIMSNGGNWFTEDLTASAANTPEVKEVLTAISDLRKVHGASPEAKLLTNSGMSAAQMLQTGKIAMLIEGSWGLQEIANMNFNVGMAVLPKFDEAITHGQAHLHVASANTEHPEEAWQLIKFLSSESYQLQNVKAGLWLPNHKSLYTEEGIAKWLTDGVHPEGFTDLIPYFLNSKTYPYAMLSSQRIQDNTTAELDKFFYGAQSVDDTVKNIEKQTNDILASKK</sequence>
<comment type="caution">
    <text evidence="7">The sequence shown here is derived from an EMBL/GenBank/DDBJ whole genome shotgun (WGS) entry which is preliminary data.</text>
</comment>
<dbReference type="CDD" id="cd13585">
    <property type="entry name" value="PBP2_TMBP_like"/>
    <property type="match status" value="1"/>
</dbReference>
<dbReference type="SUPFAM" id="SSF53850">
    <property type="entry name" value="Periplasmic binding protein-like II"/>
    <property type="match status" value="1"/>
</dbReference>
<dbReference type="Proteomes" id="UP000266482">
    <property type="component" value="Unassembled WGS sequence"/>
</dbReference>
<protein>
    <submittedName>
        <fullName evidence="7">Sugar ABC transporter substrate-binding protein</fullName>
    </submittedName>
</protein>
<dbReference type="PANTHER" id="PTHR43649">
    <property type="entry name" value="ARABINOSE-BINDING PROTEIN-RELATED"/>
    <property type="match status" value="1"/>
</dbReference>
<dbReference type="InterPro" id="IPR050490">
    <property type="entry name" value="Bact_solute-bd_prot1"/>
</dbReference>
<feature type="signal peptide" evidence="6">
    <location>
        <begin position="1"/>
        <end position="22"/>
    </location>
</feature>
<dbReference type="PROSITE" id="PS51257">
    <property type="entry name" value="PROKAR_LIPOPROTEIN"/>
    <property type="match status" value="1"/>
</dbReference>
<dbReference type="EMBL" id="QXQA01000002">
    <property type="protein sequence ID" value="RIX59632.1"/>
    <property type="molecule type" value="Genomic_DNA"/>
</dbReference>
<feature type="region of interest" description="Disordered" evidence="5">
    <location>
        <begin position="26"/>
        <end position="52"/>
    </location>
</feature>
<comment type="similarity">
    <text evidence="2">Belongs to the bacterial solute-binding protein 1 family.</text>
</comment>
<dbReference type="GO" id="GO:0030313">
    <property type="term" value="C:cell envelope"/>
    <property type="evidence" value="ECO:0007669"/>
    <property type="project" value="UniProtKB-SubCell"/>
</dbReference>
<evidence type="ECO:0000256" key="6">
    <source>
        <dbReference type="SAM" id="SignalP"/>
    </source>
</evidence>
<dbReference type="InterPro" id="IPR006059">
    <property type="entry name" value="SBP"/>
</dbReference>
<keyword evidence="8" id="KW-1185">Reference proteome</keyword>
<organism evidence="7 8">
    <name type="scientific">Paenibacillus nanensis</name>
    <dbReference type="NCBI Taxonomy" id="393251"/>
    <lineage>
        <taxon>Bacteria</taxon>
        <taxon>Bacillati</taxon>
        <taxon>Bacillota</taxon>
        <taxon>Bacilli</taxon>
        <taxon>Bacillales</taxon>
        <taxon>Paenibacillaceae</taxon>
        <taxon>Paenibacillus</taxon>
    </lineage>
</organism>
<dbReference type="Pfam" id="PF01547">
    <property type="entry name" value="SBP_bac_1"/>
    <property type="match status" value="1"/>
</dbReference>
<dbReference type="OrthoDB" id="9782846at2"/>
<proteinExistence type="inferred from homology"/>
<gene>
    <name evidence="7" type="ORF">D3P08_05715</name>
</gene>
<evidence type="ECO:0000256" key="1">
    <source>
        <dbReference type="ARBA" id="ARBA00004196"/>
    </source>
</evidence>
<accession>A0A3A1VIT8</accession>
<keyword evidence="3" id="KW-0813">Transport</keyword>
<evidence type="ECO:0000256" key="2">
    <source>
        <dbReference type="ARBA" id="ARBA00008520"/>
    </source>
</evidence>
<dbReference type="PANTHER" id="PTHR43649:SF31">
    <property type="entry name" value="SN-GLYCEROL-3-PHOSPHATE-BINDING PERIPLASMIC PROTEIN UGPB"/>
    <property type="match status" value="1"/>
</dbReference>
<name>A0A3A1VIT8_9BACL</name>
<evidence type="ECO:0000256" key="4">
    <source>
        <dbReference type="ARBA" id="ARBA00022729"/>
    </source>
</evidence>
<dbReference type="RefSeq" id="WP_119598464.1">
    <property type="nucleotide sequence ID" value="NZ_QXQA01000002.1"/>
</dbReference>